<organism evidence="9">
    <name type="scientific">viral metagenome</name>
    <dbReference type="NCBI Taxonomy" id="1070528"/>
    <lineage>
        <taxon>unclassified sequences</taxon>
        <taxon>metagenomes</taxon>
        <taxon>organismal metagenomes</taxon>
    </lineage>
</organism>
<feature type="domain" description="RING-type" evidence="7">
    <location>
        <begin position="38"/>
        <end position="84"/>
    </location>
</feature>
<evidence type="ECO:0000256" key="2">
    <source>
        <dbReference type="ARBA" id="ARBA00022723"/>
    </source>
</evidence>
<dbReference type="GO" id="GO:0008270">
    <property type="term" value="F:zinc ion binding"/>
    <property type="evidence" value="ECO:0007669"/>
    <property type="project" value="UniProtKB-KW"/>
</dbReference>
<reference evidence="9" key="1">
    <citation type="journal article" date="2020" name="Nature">
        <title>Giant virus diversity and host interactions through global metagenomics.</title>
        <authorList>
            <person name="Schulz F."/>
            <person name="Roux S."/>
            <person name="Paez-Espino D."/>
            <person name="Jungbluth S."/>
            <person name="Walsh D.A."/>
            <person name="Denef V.J."/>
            <person name="McMahon K.D."/>
            <person name="Konstantinidis K.T."/>
            <person name="Eloe-Fadrosh E.A."/>
            <person name="Kyrpides N.C."/>
            <person name="Woyke T."/>
        </authorList>
    </citation>
    <scope>NUCLEOTIDE SEQUENCE</scope>
    <source>
        <strain evidence="9">GVMAG-S-1101169-75</strain>
    </source>
</reference>
<proteinExistence type="predicted"/>
<accession>A0A6C0K495</accession>
<dbReference type="CDD" id="cd20336">
    <property type="entry name" value="Rcat_RBR"/>
    <property type="match status" value="1"/>
</dbReference>
<keyword evidence="6" id="KW-0862">Zinc</keyword>
<evidence type="ECO:0000256" key="1">
    <source>
        <dbReference type="ARBA" id="ARBA00022679"/>
    </source>
</evidence>
<keyword evidence="3" id="KW-0677">Repeat</keyword>
<evidence type="ECO:0000259" key="8">
    <source>
        <dbReference type="PROSITE" id="PS51873"/>
    </source>
</evidence>
<dbReference type="GO" id="GO:0004842">
    <property type="term" value="F:ubiquitin-protein transferase activity"/>
    <property type="evidence" value="ECO:0007669"/>
    <property type="project" value="InterPro"/>
</dbReference>
<dbReference type="SUPFAM" id="SSF57850">
    <property type="entry name" value="RING/U-box"/>
    <property type="match status" value="1"/>
</dbReference>
<evidence type="ECO:0000313" key="9">
    <source>
        <dbReference type="EMBL" id="QHU11906.1"/>
    </source>
</evidence>
<dbReference type="InterPro" id="IPR044066">
    <property type="entry name" value="TRIAD_supradom"/>
</dbReference>
<keyword evidence="4" id="KW-0863">Zinc-finger</keyword>
<dbReference type="EMBL" id="MN740792">
    <property type="protein sequence ID" value="QHU11906.1"/>
    <property type="molecule type" value="Genomic_DNA"/>
</dbReference>
<dbReference type="InterPro" id="IPR031127">
    <property type="entry name" value="E3_UB_ligase_RBR"/>
</dbReference>
<dbReference type="Gene3D" id="1.20.120.1750">
    <property type="match status" value="1"/>
</dbReference>
<feature type="domain" description="RING-type" evidence="8">
    <location>
        <begin position="34"/>
        <end position="319"/>
    </location>
</feature>
<dbReference type="InterPro" id="IPR001841">
    <property type="entry name" value="Znf_RING"/>
</dbReference>
<name>A0A6C0K495_9ZZZZ</name>
<evidence type="ECO:0000259" key="7">
    <source>
        <dbReference type="PROSITE" id="PS50089"/>
    </source>
</evidence>
<keyword evidence="5" id="KW-0833">Ubl conjugation pathway</keyword>
<evidence type="ECO:0000256" key="5">
    <source>
        <dbReference type="ARBA" id="ARBA00022786"/>
    </source>
</evidence>
<evidence type="ECO:0008006" key="10">
    <source>
        <dbReference type="Google" id="ProtNLM"/>
    </source>
</evidence>
<sequence length="481" mass="55014">MNKQIQPNRININMATASASNTVVAPAPAVAVAVPTECSICVSPFNKTSRKMVDCGRCEEKVCMECVKKYFDTTINDPHCMHCQHAWDLFYVNKTMPRNYMTSQWKSTRSDLLFRREQSFFPETMPMVALEVEKEGLVEELTKIAEEEMALRQRKVQIQRRHNAILYRLAHPNEPVEALEAGGGGAAAGGAVRSTTFSIRQCATANCKGFLDNKGHCILCTKSTCLRCNVIVPPKTEEEEEGGQPAHECREDDLQTWDLIRSSSKPCPSCGTRTQRTEGCAQMFCIGCHKAWNWNTGKIETGPVHNPHYYEWAARIGLENLQQRQQQDPCNRRAVWNYWHFSNLVRDNTPSIAGLGDKFRRVHQFLNHTAHHEVESSRNRVNQNNTDLRISYLRNKMDDTVYKKKLIAREIQRQKDVRLLDVYETLSMVSEQLLSDLANRRLTFPQFFDRLKEAEKFVNENISEINACFKSNISPMTISGL</sequence>
<dbReference type="AlphaFoldDB" id="A0A6C0K495"/>
<evidence type="ECO:0000256" key="4">
    <source>
        <dbReference type="ARBA" id="ARBA00022771"/>
    </source>
</evidence>
<dbReference type="PROSITE" id="PS51873">
    <property type="entry name" value="TRIAD"/>
    <property type="match status" value="1"/>
</dbReference>
<dbReference type="InterPro" id="IPR013083">
    <property type="entry name" value="Znf_RING/FYVE/PHD"/>
</dbReference>
<dbReference type="GO" id="GO:0016567">
    <property type="term" value="P:protein ubiquitination"/>
    <property type="evidence" value="ECO:0007669"/>
    <property type="project" value="InterPro"/>
</dbReference>
<keyword evidence="2" id="KW-0479">Metal-binding</keyword>
<evidence type="ECO:0000256" key="3">
    <source>
        <dbReference type="ARBA" id="ARBA00022737"/>
    </source>
</evidence>
<protein>
    <recommendedName>
        <fullName evidence="10">RING-type domain-containing protein</fullName>
    </recommendedName>
</protein>
<dbReference type="PANTHER" id="PTHR11685">
    <property type="entry name" value="RBR FAMILY RING FINGER AND IBR DOMAIN-CONTAINING"/>
    <property type="match status" value="1"/>
</dbReference>
<dbReference type="PROSITE" id="PS50089">
    <property type="entry name" value="ZF_RING_2"/>
    <property type="match status" value="1"/>
</dbReference>
<evidence type="ECO:0000256" key="6">
    <source>
        <dbReference type="ARBA" id="ARBA00022833"/>
    </source>
</evidence>
<keyword evidence="1" id="KW-0808">Transferase</keyword>
<dbReference type="Gene3D" id="3.30.40.10">
    <property type="entry name" value="Zinc/RING finger domain, C3HC4 (zinc finger)"/>
    <property type="match status" value="1"/>
</dbReference>